<name>A0A5B7DZ72_PORTR</name>
<dbReference type="AlphaFoldDB" id="A0A5B7DZ72"/>
<evidence type="ECO:0000313" key="1">
    <source>
        <dbReference type="EMBL" id="MPC26246.1"/>
    </source>
</evidence>
<dbReference type="Proteomes" id="UP000324222">
    <property type="component" value="Unassembled WGS sequence"/>
</dbReference>
<protein>
    <submittedName>
        <fullName evidence="1">Uncharacterized protein</fullName>
    </submittedName>
</protein>
<sequence length="79" mass="8308">MSQMVRSSFSESFLAPIKAPASSNPSIISSLLSMVKISTLPLAAARWRGNSLAQLSSFQGSAPDSNNTFTTELLLACTA</sequence>
<gene>
    <name evidence="1" type="ORF">E2C01_019381</name>
</gene>
<evidence type="ECO:0000313" key="2">
    <source>
        <dbReference type="Proteomes" id="UP000324222"/>
    </source>
</evidence>
<proteinExistence type="predicted"/>
<reference evidence="1 2" key="1">
    <citation type="submission" date="2019-05" db="EMBL/GenBank/DDBJ databases">
        <title>Another draft genome of Portunus trituberculatus and its Hox gene families provides insights of decapod evolution.</title>
        <authorList>
            <person name="Jeong J.-H."/>
            <person name="Song I."/>
            <person name="Kim S."/>
            <person name="Choi T."/>
            <person name="Kim D."/>
            <person name="Ryu S."/>
            <person name="Kim W."/>
        </authorList>
    </citation>
    <scope>NUCLEOTIDE SEQUENCE [LARGE SCALE GENOMIC DNA]</scope>
    <source>
        <tissue evidence="1">Muscle</tissue>
    </source>
</reference>
<comment type="caution">
    <text evidence="1">The sequence shown here is derived from an EMBL/GenBank/DDBJ whole genome shotgun (WGS) entry which is preliminary data.</text>
</comment>
<dbReference type="EMBL" id="VSRR010001576">
    <property type="protein sequence ID" value="MPC26246.1"/>
    <property type="molecule type" value="Genomic_DNA"/>
</dbReference>
<organism evidence="1 2">
    <name type="scientific">Portunus trituberculatus</name>
    <name type="common">Swimming crab</name>
    <name type="synonym">Neptunus trituberculatus</name>
    <dbReference type="NCBI Taxonomy" id="210409"/>
    <lineage>
        <taxon>Eukaryota</taxon>
        <taxon>Metazoa</taxon>
        <taxon>Ecdysozoa</taxon>
        <taxon>Arthropoda</taxon>
        <taxon>Crustacea</taxon>
        <taxon>Multicrustacea</taxon>
        <taxon>Malacostraca</taxon>
        <taxon>Eumalacostraca</taxon>
        <taxon>Eucarida</taxon>
        <taxon>Decapoda</taxon>
        <taxon>Pleocyemata</taxon>
        <taxon>Brachyura</taxon>
        <taxon>Eubrachyura</taxon>
        <taxon>Portunoidea</taxon>
        <taxon>Portunidae</taxon>
        <taxon>Portuninae</taxon>
        <taxon>Portunus</taxon>
    </lineage>
</organism>
<accession>A0A5B7DZ72</accession>
<keyword evidence="2" id="KW-1185">Reference proteome</keyword>